<dbReference type="Pfam" id="PF00002">
    <property type="entry name" value="7tm_2"/>
    <property type="match status" value="1"/>
</dbReference>
<dbReference type="Gene3D" id="1.20.1070.10">
    <property type="entry name" value="Rhodopsin 7-helix transmembrane proteins"/>
    <property type="match status" value="1"/>
</dbReference>
<feature type="transmembrane region" description="Helical" evidence="5">
    <location>
        <begin position="201"/>
        <end position="218"/>
    </location>
</feature>
<evidence type="ECO:0000256" key="2">
    <source>
        <dbReference type="ARBA" id="ARBA00022692"/>
    </source>
</evidence>
<dbReference type="InterPro" id="IPR017981">
    <property type="entry name" value="GPCR_2-like_7TM"/>
</dbReference>
<sequence>MIHQSLAQTLPPILAAILATICSLIIIISYYRFRELQTLFLKMILILAYYDLAFAIGFLFCGSYIDFLCKFQAVWLAFFFVTLPIWKLAVSVFIYLKVSSKVSNSNIEKLLKYFLFGTIPFLIIFVALLIPFTDTKRNDSAWCYVEPYQVQVGFYIVVWVCLISVLVFFVLIIVAINRFDKTISEMYSTRNKQREKEKIKIQTRMTLVPIIYILSYIPSTIKRGIEFSNNSNPISLDILQAATMISQGIWDFLIYIFLDQKIRRCVFSMFCKKYHENQSQISLVKTESFENETVDENETIPLIQSLNV</sequence>
<dbReference type="PANTHER" id="PTHR23112">
    <property type="entry name" value="G PROTEIN-COUPLED RECEPTOR 157-RELATED"/>
    <property type="match status" value="1"/>
</dbReference>
<evidence type="ECO:0000256" key="4">
    <source>
        <dbReference type="ARBA" id="ARBA00023136"/>
    </source>
</evidence>
<proteinExistence type="predicted"/>
<evidence type="ECO:0000256" key="5">
    <source>
        <dbReference type="SAM" id="Phobius"/>
    </source>
</evidence>
<gene>
    <name evidence="7" type="ORF">M0811_14457</name>
</gene>
<dbReference type="SUPFAM" id="SSF81321">
    <property type="entry name" value="Family A G protein-coupled receptor-like"/>
    <property type="match status" value="1"/>
</dbReference>
<dbReference type="PRINTS" id="PR02001">
    <property type="entry name" value="GCR1CAMPR"/>
</dbReference>
<dbReference type="AlphaFoldDB" id="A0A9Q0RG01"/>
<feature type="transmembrane region" description="Helical" evidence="5">
    <location>
        <begin position="110"/>
        <end position="132"/>
    </location>
</feature>
<feature type="transmembrane region" description="Helical" evidence="5">
    <location>
        <begin position="12"/>
        <end position="31"/>
    </location>
</feature>
<keyword evidence="8" id="KW-1185">Reference proteome</keyword>
<protein>
    <submittedName>
        <fullName evidence="7">G protein-coupled receptor</fullName>
    </submittedName>
</protein>
<feature type="transmembrane region" description="Helical" evidence="5">
    <location>
        <begin position="43"/>
        <end position="65"/>
    </location>
</feature>
<dbReference type="GO" id="GO:0004930">
    <property type="term" value="F:G protein-coupled receptor activity"/>
    <property type="evidence" value="ECO:0007669"/>
    <property type="project" value="InterPro"/>
</dbReference>
<evidence type="ECO:0000313" key="8">
    <source>
        <dbReference type="Proteomes" id="UP001149090"/>
    </source>
</evidence>
<feature type="domain" description="G-protein coupled receptors family 2 profile 2" evidence="6">
    <location>
        <begin position="8"/>
        <end position="259"/>
    </location>
</feature>
<accession>A0A9Q0RG01</accession>
<feature type="transmembrane region" description="Helical" evidence="5">
    <location>
        <begin position="152"/>
        <end position="180"/>
    </location>
</feature>
<comment type="caution">
    <text evidence="7">The sequence shown here is derived from an EMBL/GenBank/DDBJ whole genome shotgun (WGS) entry which is preliminary data.</text>
</comment>
<dbReference type="InterPro" id="IPR000832">
    <property type="entry name" value="GPCR_2_secretin-like"/>
</dbReference>
<dbReference type="GO" id="GO:0007189">
    <property type="term" value="P:adenylate cyclase-activating G protein-coupled receptor signaling pathway"/>
    <property type="evidence" value="ECO:0007669"/>
    <property type="project" value="TreeGrafter"/>
</dbReference>
<dbReference type="PROSITE" id="PS50261">
    <property type="entry name" value="G_PROTEIN_RECEP_F2_4"/>
    <property type="match status" value="1"/>
</dbReference>
<dbReference type="Proteomes" id="UP001149090">
    <property type="component" value="Unassembled WGS sequence"/>
</dbReference>
<evidence type="ECO:0000256" key="3">
    <source>
        <dbReference type="ARBA" id="ARBA00022989"/>
    </source>
</evidence>
<dbReference type="GO" id="GO:0005886">
    <property type="term" value="C:plasma membrane"/>
    <property type="evidence" value="ECO:0007669"/>
    <property type="project" value="TreeGrafter"/>
</dbReference>
<dbReference type="PANTHER" id="PTHR23112:SF0">
    <property type="entry name" value="TRANSMEMBRANE PROTEIN 116"/>
    <property type="match status" value="1"/>
</dbReference>
<dbReference type="GO" id="GO:0007166">
    <property type="term" value="P:cell surface receptor signaling pathway"/>
    <property type="evidence" value="ECO:0007669"/>
    <property type="project" value="InterPro"/>
</dbReference>
<reference evidence="7" key="1">
    <citation type="submission" date="2022-10" db="EMBL/GenBank/DDBJ databases">
        <title>Novel sulphate-reducing endosymbionts in the free-living metamonad Anaeramoeba.</title>
        <authorList>
            <person name="Jerlstrom-Hultqvist J."/>
            <person name="Cepicka I."/>
            <person name="Gallot-Lavallee L."/>
            <person name="Salas-Leiva D."/>
            <person name="Curtis B.A."/>
            <person name="Zahonova K."/>
            <person name="Pipaliya S."/>
            <person name="Dacks J."/>
            <person name="Roger A.J."/>
        </authorList>
    </citation>
    <scope>NUCLEOTIDE SEQUENCE</scope>
    <source>
        <strain evidence="7">BMAN</strain>
    </source>
</reference>
<comment type="subcellular location">
    <subcellularLocation>
        <location evidence="1">Membrane</location>
        <topology evidence="1">Multi-pass membrane protein</topology>
    </subcellularLocation>
</comment>
<organism evidence="7 8">
    <name type="scientific">Anaeramoeba ignava</name>
    <name type="common">Anaerobic marine amoeba</name>
    <dbReference type="NCBI Taxonomy" id="1746090"/>
    <lineage>
        <taxon>Eukaryota</taxon>
        <taxon>Metamonada</taxon>
        <taxon>Anaeramoebidae</taxon>
        <taxon>Anaeramoeba</taxon>
    </lineage>
</organism>
<feature type="transmembrane region" description="Helical" evidence="5">
    <location>
        <begin position="238"/>
        <end position="258"/>
    </location>
</feature>
<evidence type="ECO:0000313" key="7">
    <source>
        <dbReference type="EMBL" id="KAJ5079541.1"/>
    </source>
</evidence>
<dbReference type="OrthoDB" id="18453at2759"/>
<keyword evidence="7" id="KW-0675">Receptor</keyword>
<dbReference type="InterPro" id="IPR022343">
    <property type="entry name" value="GCR1-cAMP_receptor"/>
</dbReference>
<evidence type="ECO:0000259" key="6">
    <source>
        <dbReference type="PROSITE" id="PS50261"/>
    </source>
</evidence>
<evidence type="ECO:0000256" key="1">
    <source>
        <dbReference type="ARBA" id="ARBA00004141"/>
    </source>
</evidence>
<keyword evidence="4 5" id="KW-0472">Membrane</keyword>
<keyword evidence="3 5" id="KW-1133">Transmembrane helix</keyword>
<name>A0A9Q0RG01_ANAIG</name>
<feature type="transmembrane region" description="Helical" evidence="5">
    <location>
        <begin position="71"/>
        <end position="98"/>
    </location>
</feature>
<keyword evidence="2 5" id="KW-0812">Transmembrane</keyword>
<dbReference type="EMBL" id="JAPDFW010000028">
    <property type="protein sequence ID" value="KAJ5079541.1"/>
    <property type="molecule type" value="Genomic_DNA"/>
</dbReference>